<dbReference type="InterPro" id="IPR005055">
    <property type="entry name" value="A10/PebIII"/>
</dbReference>
<protein>
    <submittedName>
        <fullName evidence="2">Chemosensory protein 20</fullName>
    </submittedName>
</protein>
<gene>
    <name evidence="2" type="primary">CSP20</name>
</gene>
<dbReference type="PANTHER" id="PTHR11257:SF13">
    <property type="entry name" value="GEO07322P1"/>
    <property type="match status" value="1"/>
</dbReference>
<evidence type="ECO:0000313" key="2">
    <source>
        <dbReference type="EMBL" id="ASA40076.1"/>
    </source>
</evidence>
<dbReference type="AlphaFoldDB" id="A0A1Z2R8P0"/>
<feature type="signal peptide" evidence="1">
    <location>
        <begin position="1"/>
        <end position="19"/>
    </location>
</feature>
<feature type="chain" id="PRO_5013097050" evidence="1">
    <location>
        <begin position="20"/>
        <end position="127"/>
    </location>
</feature>
<proteinExistence type="evidence at transcript level"/>
<reference evidence="2" key="1">
    <citation type="journal article" date="2017" name="PLoS ONE">
        <title>Candidate odorant binding proteins and chemosensory proteins in the larval chemosensory tissues of two closely related noctuidae moths, Helicoverpa armigera and H. assulta.</title>
        <authorList>
            <person name="Chang H."/>
            <person name="Ai D."/>
            <person name="Zhang J."/>
            <person name="Dong S."/>
            <person name="Liu Y."/>
            <person name="Wang G."/>
        </authorList>
    </citation>
    <scope>NUCLEOTIDE SEQUENCE</scope>
</reference>
<dbReference type="OrthoDB" id="7256944at2759"/>
<accession>A0A1Z2R8P0</accession>
<dbReference type="PANTHER" id="PTHR11257">
    <property type="entry name" value="CHEMOSENSORY PROTEIN-RELATED"/>
    <property type="match status" value="1"/>
</dbReference>
<dbReference type="SUPFAM" id="SSF100910">
    <property type="entry name" value="Chemosensory protein Csp2"/>
    <property type="match status" value="1"/>
</dbReference>
<sequence>MELNMKTLVLLLLAAVVTAQYEEDTYGTDHDDLDIVALVEDKDQFNSFVDCFIDEAPCDDVAETFKSVIPEAVLEACAKCTPAQKRIVRVFNESFKKKMPEKFQKFKNKYDPEEKYFDNFEAAVAAF</sequence>
<evidence type="ECO:0000256" key="1">
    <source>
        <dbReference type="SAM" id="SignalP"/>
    </source>
</evidence>
<keyword evidence="1" id="KW-0732">Signal</keyword>
<organism evidence="2">
    <name type="scientific">Helicoverpa armigera</name>
    <name type="common">Cotton bollworm</name>
    <name type="synonym">Heliothis armigera</name>
    <dbReference type="NCBI Taxonomy" id="29058"/>
    <lineage>
        <taxon>Eukaryota</taxon>
        <taxon>Metazoa</taxon>
        <taxon>Ecdysozoa</taxon>
        <taxon>Arthropoda</taxon>
        <taxon>Hexapoda</taxon>
        <taxon>Insecta</taxon>
        <taxon>Pterygota</taxon>
        <taxon>Neoptera</taxon>
        <taxon>Endopterygota</taxon>
        <taxon>Lepidoptera</taxon>
        <taxon>Glossata</taxon>
        <taxon>Ditrysia</taxon>
        <taxon>Noctuoidea</taxon>
        <taxon>Noctuidae</taxon>
        <taxon>Heliothinae</taxon>
        <taxon>Helicoverpa</taxon>
    </lineage>
</organism>
<dbReference type="Pfam" id="PF03392">
    <property type="entry name" value="OS-D"/>
    <property type="match status" value="1"/>
</dbReference>
<dbReference type="Gene3D" id="1.10.2080.10">
    <property type="entry name" value="Insect odorant-binding protein A10/Ejaculatory bulb-specific protein 3"/>
    <property type="match status" value="1"/>
</dbReference>
<name>A0A1Z2R8P0_HELAM</name>
<dbReference type="InterPro" id="IPR036682">
    <property type="entry name" value="OS_D_A10/PebIII_sf"/>
</dbReference>
<dbReference type="EMBL" id="KY810184">
    <property type="protein sequence ID" value="ASA40076.1"/>
    <property type="molecule type" value="mRNA"/>
</dbReference>